<name>A0AAE1GK85_PETCI</name>
<evidence type="ECO:0000313" key="1">
    <source>
        <dbReference type="EMBL" id="KAK3893179.1"/>
    </source>
</evidence>
<comment type="caution">
    <text evidence="1">The sequence shown here is derived from an EMBL/GenBank/DDBJ whole genome shotgun (WGS) entry which is preliminary data.</text>
</comment>
<dbReference type="EMBL" id="JAWQEG010000220">
    <property type="protein sequence ID" value="KAK3893179.1"/>
    <property type="molecule type" value="Genomic_DNA"/>
</dbReference>
<dbReference type="AlphaFoldDB" id="A0AAE1GK85"/>
<sequence>MTTHAVTCRKVPIANQLRAQDDDGSSPGLIASQIVSPRRQRYLSIFTDGVQSREKGLGRGGENDWGGGKIVGEERLWLGRREDVVGEERRWLGRMEDGWGGEEKMIGEVGRWLEERRKWLGRGEYVVGEEEAWWGEEIMIEEEGK</sequence>
<accession>A0AAE1GK85</accession>
<keyword evidence="2" id="KW-1185">Reference proteome</keyword>
<evidence type="ECO:0000313" key="2">
    <source>
        <dbReference type="Proteomes" id="UP001286313"/>
    </source>
</evidence>
<reference evidence="1" key="1">
    <citation type="submission" date="2023-10" db="EMBL/GenBank/DDBJ databases">
        <title>Genome assemblies of two species of porcelain crab, Petrolisthes cinctipes and Petrolisthes manimaculis (Anomura: Porcellanidae).</title>
        <authorList>
            <person name="Angst P."/>
        </authorList>
    </citation>
    <scope>NUCLEOTIDE SEQUENCE</scope>
    <source>
        <strain evidence="1">PB745_01</strain>
        <tissue evidence="1">Gill</tissue>
    </source>
</reference>
<proteinExistence type="predicted"/>
<organism evidence="1 2">
    <name type="scientific">Petrolisthes cinctipes</name>
    <name type="common">Flat porcelain crab</name>
    <dbReference type="NCBI Taxonomy" id="88211"/>
    <lineage>
        <taxon>Eukaryota</taxon>
        <taxon>Metazoa</taxon>
        <taxon>Ecdysozoa</taxon>
        <taxon>Arthropoda</taxon>
        <taxon>Crustacea</taxon>
        <taxon>Multicrustacea</taxon>
        <taxon>Malacostraca</taxon>
        <taxon>Eumalacostraca</taxon>
        <taxon>Eucarida</taxon>
        <taxon>Decapoda</taxon>
        <taxon>Pleocyemata</taxon>
        <taxon>Anomura</taxon>
        <taxon>Galatheoidea</taxon>
        <taxon>Porcellanidae</taxon>
        <taxon>Petrolisthes</taxon>
    </lineage>
</organism>
<gene>
    <name evidence="1" type="ORF">Pcinc_002982</name>
</gene>
<protein>
    <submittedName>
        <fullName evidence="1">Uncharacterized protein</fullName>
    </submittedName>
</protein>
<dbReference type="Proteomes" id="UP001286313">
    <property type="component" value="Unassembled WGS sequence"/>
</dbReference>